<evidence type="ECO:0008006" key="3">
    <source>
        <dbReference type="Google" id="ProtNLM"/>
    </source>
</evidence>
<keyword evidence="2" id="KW-1185">Reference proteome</keyword>
<gene>
    <name evidence="1" type="ORF">V6N12_042365</name>
</gene>
<organism evidence="1 2">
    <name type="scientific">Hibiscus sabdariffa</name>
    <name type="common">roselle</name>
    <dbReference type="NCBI Taxonomy" id="183260"/>
    <lineage>
        <taxon>Eukaryota</taxon>
        <taxon>Viridiplantae</taxon>
        <taxon>Streptophyta</taxon>
        <taxon>Embryophyta</taxon>
        <taxon>Tracheophyta</taxon>
        <taxon>Spermatophyta</taxon>
        <taxon>Magnoliopsida</taxon>
        <taxon>eudicotyledons</taxon>
        <taxon>Gunneridae</taxon>
        <taxon>Pentapetalae</taxon>
        <taxon>rosids</taxon>
        <taxon>malvids</taxon>
        <taxon>Malvales</taxon>
        <taxon>Malvaceae</taxon>
        <taxon>Malvoideae</taxon>
        <taxon>Hibiscus</taxon>
    </lineage>
</organism>
<dbReference type="EMBL" id="JBBPBM010000015">
    <property type="protein sequence ID" value="KAK8559080.1"/>
    <property type="molecule type" value="Genomic_DNA"/>
</dbReference>
<comment type="caution">
    <text evidence="1">The sequence shown here is derived from an EMBL/GenBank/DDBJ whole genome shotgun (WGS) entry which is preliminary data.</text>
</comment>
<name>A0ABR2EEX7_9ROSI</name>
<evidence type="ECO:0000313" key="1">
    <source>
        <dbReference type="EMBL" id="KAK8559080.1"/>
    </source>
</evidence>
<proteinExistence type="predicted"/>
<dbReference type="Proteomes" id="UP001472677">
    <property type="component" value="Unassembled WGS sequence"/>
</dbReference>
<evidence type="ECO:0000313" key="2">
    <source>
        <dbReference type="Proteomes" id="UP001472677"/>
    </source>
</evidence>
<sequence>MSVRDMVDESGQWDWCCISPWLPQEPLEKIAAAKSPRHGLGADISGWRWEDNQNFTTRSAYIALNELLTNEERVRHHLAVSDSCHVCSNGTESMEDALRLCPNARQKMRCNIVFGSAGFHGTTLVKYGDAITIEFAVVNSCRTGTRRLQQFPWCCLDPGWMKELLPWQWRVVRYISRSRNTVADKLARMSQGISIGETIFERPSLKVIPALEQDMSNCHS</sequence>
<reference evidence="1 2" key="1">
    <citation type="journal article" date="2024" name="G3 (Bethesda)">
        <title>Genome assembly of Hibiscus sabdariffa L. provides insights into metabolisms of medicinal natural products.</title>
        <authorList>
            <person name="Kim T."/>
        </authorList>
    </citation>
    <scope>NUCLEOTIDE SEQUENCE [LARGE SCALE GENOMIC DNA]</scope>
    <source>
        <strain evidence="1">TK-2024</strain>
        <tissue evidence="1">Old leaves</tissue>
    </source>
</reference>
<accession>A0ABR2EEX7</accession>
<protein>
    <recommendedName>
        <fullName evidence="3">RNase H type-1 domain-containing protein</fullName>
    </recommendedName>
</protein>